<dbReference type="NCBIfam" id="TIGR01750">
    <property type="entry name" value="fabZ"/>
    <property type="match status" value="1"/>
</dbReference>
<organism evidence="14">
    <name type="scientific">marine metagenome</name>
    <dbReference type="NCBI Taxonomy" id="408172"/>
    <lineage>
        <taxon>unclassified sequences</taxon>
        <taxon>metagenomes</taxon>
        <taxon>ecological metagenomes</taxon>
    </lineage>
</organism>
<comment type="catalytic activity">
    <reaction evidence="12">
        <text>a UDP-3-O-[(3R)-3-hydroxyacyl]-N-acetyl-alpha-D-glucosamine + H2O = a UDP-3-O-[(3R)-3-hydroxyacyl]-alpha-D-glucosamine + acetate</text>
        <dbReference type="Rhea" id="RHEA:67816"/>
        <dbReference type="ChEBI" id="CHEBI:15377"/>
        <dbReference type="ChEBI" id="CHEBI:30089"/>
        <dbReference type="ChEBI" id="CHEBI:137740"/>
        <dbReference type="ChEBI" id="CHEBI:173225"/>
        <dbReference type="EC" id="3.5.1.108"/>
    </reaction>
</comment>
<dbReference type="InterPro" id="IPR010084">
    <property type="entry name" value="FabZ"/>
</dbReference>
<comment type="subcellular location">
    <subcellularLocation>
        <location evidence="2">Cytoplasm</location>
    </subcellularLocation>
</comment>
<dbReference type="Gene3D" id="3.30.1700.10">
    <property type="entry name" value="lpxc deacetylase, domain 2"/>
    <property type="match status" value="1"/>
</dbReference>
<evidence type="ECO:0000256" key="1">
    <source>
        <dbReference type="ARBA" id="ARBA00001947"/>
    </source>
</evidence>
<evidence type="ECO:0000256" key="4">
    <source>
        <dbReference type="ARBA" id="ARBA00022490"/>
    </source>
</evidence>
<evidence type="ECO:0000256" key="5">
    <source>
        <dbReference type="ARBA" id="ARBA00022516"/>
    </source>
</evidence>
<dbReference type="PANTHER" id="PTHR33694">
    <property type="entry name" value="UDP-3-O-ACYL-N-ACETYLGLUCOSAMINE DEACETYLASE 1, MITOCHONDRIAL-RELATED"/>
    <property type="match status" value="1"/>
</dbReference>
<dbReference type="GO" id="GO:0006633">
    <property type="term" value="P:fatty acid biosynthetic process"/>
    <property type="evidence" value="ECO:0007669"/>
    <property type="project" value="InterPro"/>
</dbReference>
<keyword evidence="7" id="KW-0479">Metal-binding</keyword>
<dbReference type="InterPro" id="IPR013114">
    <property type="entry name" value="FabA_FabZ"/>
</dbReference>
<dbReference type="InterPro" id="IPR015870">
    <property type="entry name" value="UDP-acyl_N-AcGlcN_deAcase_N"/>
</dbReference>
<keyword evidence="6" id="KW-0441">Lipid A biosynthesis</keyword>
<dbReference type="GO" id="GO:0016836">
    <property type="term" value="F:hydro-lyase activity"/>
    <property type="evidence" value="ECO:0007669"/>
    <property type="project" value="InterPro"/>
</dbReference>
<keyword evidence="8" id="KW-0378">Hydrolase</keyword>
<dbReference type="HAMAP" id="MF_00406">
    <property type="entry name" value="FabZ"/>
    <property type="match status" value="1"/>
</dbReference>
<dbReference type="GO" id="GO:0016020">
    <property type="term" value="C:membrane"/>
    <property type="evidence" value="ECO:0007669"/>
    <property type="project" value="GOC"/>
</dbReference>
<dbReference type="SUPFAM" id="SSF54211">
    <property type="entry name" value="Ribosomal protein S5 domain 2-like"/>
    <property type="match status" value="2"/>
</dbReference>
<dbReference type="InterPro" id="IPR020568">
    <property type="entry name" value="Ribosomal_Su5_D2-typ_SF"/>
</dbReference>
<evidence type="ECO:0000256" key="13">
    <source>
        <dbReference type="ARBA" id="ARBA00025049"/>
    </source>
</evidence>
<evidence type="ECO:0000256" key="7">
    <source>
        <dbReference type="ARBA" id="ARBA00022723"/>
    </source>
</evidence>
<dbReference type="FunFam" id="3.10.129.10:FF:000001">
    <property type="entry name" value="3-hydroxyacyl-[acyl-carrier-protein] dehydratase FabZ"/>
    <property type="match status" value="1"/>
</dbReference>
<dbReference type="EMBL" id="UINC01001055">
    <property type="protein sequence ID" value="SUZ69201.1"/>
    <property type="molecule type" value="Genomic_DNA"/>
</dbReference>
<accession>A0A381PQ89</accession>
<dbReference type="GO" id="GO:0046872">
    <property type="term" value="F:metal ion binding"/>
    <property type="evidence" value="ECO:0007669"/>
    <property type="project" value="UniProtKB-KW"/>
</dbReference>
<dbReference type="InterPro" id="IPR004463">
    <property type="entry name" value="UDP-acyl_GlcNac_deAcase"/>
</dbReference>
<evidence type="ECO:0000256" key="6">
    <source>
        <dbReference type="ARBA" id="ARBA00022556"/>
    </source>
</evidence>
<gene>
    <name evidence="14" type="ORF">METZ01_LOCUS22055</name>
</gene>
<name>A0A381PQ89_9ZZZZ</name>
<keyword evidence="11" id="KW-0456">Lyase</keyword>
<dbReference type="CDD" id="cd01288">
    <property type="entry name" value="FabZ"/>
    <property type="match status" value="1"/>
</dbReference>
<dbReference type="Gene3D" id="3.30.230.20">
    <property type="entry name" value="lpxc deacetylase, domain 1"/>
    <property type="match status" value="1"/>
</dbReference>
<reference evidence="14" key="1">
    <citation type="submission" date="2018-05" db="EMBL/GenBank/DDBJ databases">
        <authorList>
            <person name="Lanie J.A."/>
            <person name="Ng W.-L."/>
            <person name="Kazmierczak K.M."/>
            <person name="Andrzejewski T.M."/>
            <person name="Davidsen T.M."/>
            <person name="Wayne K.J."/>
            <person name="Tettelin H."/>
            <person name="Glass J.I."/>
            <person name="Rusch D."/>
            <person name="Podicherti R."/>
            <person name="Tsui H.-C.T."/>
            <person name="Winkler M.E."/>
        </authorList>
    </citation>
    <scope>NUCLEOTIDE SEQUENCE</scope>
</reference>
<evidence type="ECO:0000256" key="11">
    <source>
        <dbReference type="ARBA" id="ARBA00023239"/>
    </source>
</evidence>
<evidence type="ECO:0000256" key="9">
    <source>
        <dbReference type="ARBA" id="ARBA00022833"/>
    </source>
</evidence>
<dbReference type="GO" id="GO:0103117">
    <property type="term" value="F:UDP-3-O-acyl-N-acetylglucosamine deacetylase activity"/>
    <property type="evidence" value="ECO:0007669"/>
    <property type="project" value="UniProtKB-EC"/>
</dbReference>
<dbReference type="GO" id="GO:0009245">
    <property type="term" value="P:lipid A biosynthetic process"/>
    <property type="evidence" value="ECO:0007669"/>
    <property type="project" value="UniProtKB-KW"/>
</dbReference>
<dbReference type="Pfam" id="PF07977">
    <property type="entry name" value="FabA"/>
    <property type="match status" value="1"/>
</dbReference>
<evidence type="ECO:0000256" key="2">
    <source>
        <dbReference type="ARBA" id="ARBA00004496"/>
    </source>
</evidence>
<evidence type="ECO:0000256" key="8">
    <source>
        <dbReference type="ARBA" id="ARBA00022801"/>
    </source>
</evidence>
<comment type="cofactor">
    <cofactor evidence="1">
        <name>Zn(2+)</name>
        <dbReference type="ChEBI" id="CHEBI:29105"/>
    </cofactor>
</comment>
<keyword evidence="9" id="KW-0862">Zinc</keyword>
<dbReference type="AlphaFoldDB" id="A0A381PQ89"/>
<dbReference type="PANTHER" id="PTHR33694:SF1">
    <property type="entry name" value="UDP-3-O-ACYL-N-ACETYLGLUCOSAMINE DEACETYLASE 1, MITOCHONDRIAL-RELATED"/>
    <property type="match status" value="1"/>
</dbReference>
<dbReference type="InterPro" id="IPR011334">
    <property type="entry name" value="UDP-acyl_GlcNac_deAcase_C"/>
</dbReference>
<evidence type="ECO:0000256" key="10">
    <source>
        <dbReference type="ARBA" id="ARBA00023098"/>
    </source>
</evidence>
<keyword evidence="5" id="KW-0444">Lipid biosynthesis</keyword>
<dbReference type="NCBIfam" id="NF000582">
    <property type="entry name" value="PRK00006.1"/>
    <property type="match status" value="1"/>
</dbReference>
<sequence length="398" mass="43689">MGPAQAGGVRFRRADLEGSPEIPADLDHVVGCEMGTSLGAGDVKVQTVEHVMAALYAAGVDHAVIELRGPEAPILDGSFQRYLAAVSDTGTVELDAPVEVLSVRGRLTVSTPSGSSYVVTPADTLRVSATIDFEHQAIGRQHGALDMTEETFRREIAPARTFGFHQDAEALRARGLAQGTSLENTVVLDDDGVLNGSLRFENEFVRHKIGDLIGDLALIGRHVRGHIVSERPSHEGNIKLARTLLKHAQTDSHDLPIEVDRIMEHLPHRYPFLLVDRIVEFESQKRIVGLKNVTISEPYFQGHFPGHPVMPGVLIIEAMAQAGGLLLMDMVPDPENKIVYFMSLDNVKWRKPVIPGDQLVFEVEMVQFRRNVCKLRGVGKVDGELVAEADMMARIVDR</sequence>
<protein>
    <submittedName>
        <fullName evidence="14">Uncharacterized protein</fullName>
    </submittedName>
</protein>
<evidence type="ECO:0000256" key="12">
    <source>
        <dbReference type="ARBA" id="ARBA00024535"/>
    </source>
</evidence>
<evidence type="ECO:0000256" key="3">
    <source>
        <dbReference type="ARBA" id="ARBA00005002"/>
    </source>
</evidence>
<dbReference type="Pfam" id="PF03331">
    <property type="entry name" value="LpxC"/>
    <property type="match status" value="1"/>
</dbReference>
<proteinExistence type="inferred from homology"/>
<dbReference type="GO" id="GO:0005737">
    <property type="term" value="C:cytoplasm"/>
    <property type="evidence" value="ECO:0007669"/>
    <property type="project" value="UniProtKB-SubCell"/>
</dbReference>
<dbReference type="SUPFAM" id="SSF54637">
    <property type="entry name" value="Thioesterase/thiol ester dehydrase-isomerase"/>
    <property type="match status" value="1"/>
</dbReference>
<keyword evidence="10" id="KW-0443">Lipid metabolism</keyword>
<keyword evidence="4" id="KW-0963">Cytoplasm</keyword>
<comment type="pathway">
    <text evidence="3">Glycolipid biosynthesis; lipid IV(A) biosynthesis; lipid IV(A) from (3R)-3-hydroxytetradecanoyl-[acyl-carrier-protein] and UDP-N-acetyl-alpha-D-glucosamine: step 2/6.</text>
</comment>
<evidence type="ECO:0000313" key="14">
    <source>
        <dbReference type="EMBL" id="SUZ69201.1"/>
    </source>
</evidence>
<dbReference type="UniPathway" id="UPA00359">
    <property type="reaction ID" value="UER00478"/>
</dbReference>
<comment type="function">
    <text evidence="13">Involved in unsaturated fatty acids biosynthesis. Catalyzes the dehydration of short chain beta-hydroxyacyl-ACPs and long chain saturated and unsaturated beta-hydroxyacyl-ACPs.</text>
</comment>
<dbReference type="NCBIfam" id="TIGR00325">
    <property type="entry name" value="lpxC"/>
    <property type="match status" value="1"/>
</dbReference>
<dbReference type="Gene3D" id="3.10.129.10">
    <property type="entry name" value="Hotdog Thioesterase"/>
    <property type="match status" value="1"/>
</dbReference>
<dbReference type="InterPro" id="IPR029069">
    <property type="entry name" value="HotDog_dom_sf"/>
</dbReference>